<proteinExistence type="predicted"/>
<reference evidence="2" key="1">
    <citation type="journal article" date="2014" name="Int. J. Syst. Evol. Microbiol.">
        <title>Complete genome sequence of Corynebacterium casei LMG S-19264T (=DSM 44701T), isolated from a smear-ripened cheese.</title>
        <authorList>
            <consortium name="US DOE Joint Genome Institute (JGI-PGF)"/>
            <person name="Walter F."/>
            <person name="Albersmeier A."/>
            <person name="Kalinowski J."/>
            <person name="Ruckert C."/>
        </authorList>
    </citation>
    <scope>NUCLEOTIDE SEQUENCE</scope>
    <source>
        <strain evidence="2">CCM 7905</strain>
    </source>
</reference>
<evidence type="ECO:0000313" key="2">
    <source>
        <dbReference type="EMBL" id="GGF90571.1"/>
    </source>
</evidence>
<sequence>MSGHILVQPEALHAAAAELDAAAARLETSLSVNGVALRPPPSGAEEVSFLAAGYFGALADGFFPAALASISELHEAAATLRAQAAGYADGDRVFGEALAAGGPQ</sequence>
<comment type="caution">
    <text evidence="2">The sequence shown here is derived from an EMBL/GenBank/DDBJ whole genome shotgun (WGS) entry which is preliminary data.</text>
</comment>
<dbReference type="Proteomes" id="UP000654257">
    <property type="component" value="Unassembled WGS sequence"/>
</dbReference>
<evidence type="ECO:0000313" key="3">
    <source>
        <dbReference type="Proteomes" id="UP000654257"/>
    </source>
</evidence>
<dbReference type="Gene3D" id="1.10.287.850">
    <property type="entry name" value="HP0062-like domain"/>
    <property type="match status" value="1"/>
</dbReference>
<dbReference type="Pfam" id="PF00934">
    <property type="entry name" value="PE"/>
    <property type="match status" value="1"/>
</dbReference>
<dbReference type="RefSeq" id="WP_188542731.1">
    <property type="nucleotide sequence ID" value="NZ_BMCU01000001.1"/>
</dbReference>
<name>A0A917CMK6_9NOCA</name>
<accession>A0A917CMK6</accession>
<dbReference type="AlphaFoldDB" id="A0A917CMK6"/>
<dbReference type="InterPro" id="IPR000084">
    <property type="entry name" value="PE-PGRS_N"/>
</dbReference>
<protein>
    <recommendedName>
        <fullName evidence="1">PE domain-containing protein</fullName>
    </recommendedName>
</protein>
<dbReference type="EMBL" id="BMCU01000001">
    <property type="protein sequence ID" value="GGF90571.1"/>
    <property type="molecule type" value="Genomic_DNA"/>
</dbReference>
<gene>
    <name evidence="2" type="ORF">GCM10007304_00580</name>
</gene>
<keyword evidence="3" id="KW-1185">Reference proteome</keyword>
<evidence type="ECO:0000259" key="1">
    <source>
        <dbReference type="Pfam" id="PF00934"/>
    </source>
</evidence>
<reference evidence="2" key="2">
    <citation type="submission" date="2020-09" db="EMBL/GenBank/DDBJ databases">
        <authorList>
            <person name="Sun Q."/>
            <person name="Sedlacek I."/>
        </authorList>
    </citation>
    <scope>NUCLEOTIDE SEQUENCE</scope>
    <source>
        <strain evidence="2">CCM 7905</strain>
    </source>
</reference>
<feature type="domain" description="PE" evidence="1">
    <location>
        <begin position="6"/>
        <end position="91"/>
    </location>
</feature>
<organism evidence="2 3">
    <name type="scientific">Rhodococcoides trifolii</name>
    <dbReference type="NCBI Taxonomy" id="908250"/>
    <lineage>
        <taxon>Bacteria</taxon>
        <taxon>Bacillati</taxon>
        <taxon>Actinomycetota</taxon>
        <taxon>Actinomycetes</taxon>
        <taxon>Mycobacteriales</taxon>
        <taxon>Nocardiaceae</taxon>
        <taxon>Rhodococcoides</taxon>
    </lineage>
</organism>